<dbReference type="InterPro" id="IPR000914">
    <property type="entry name" value="SBP_5_dom"/>
</dbReference>
<evidence type="ECO:0000256" key="4">
    <source>
        <dbReference type="SAM" id="SignalP"/>
    </source>
</evidence>
<dbReference type="GO" id="GO:0042884">
    <property type="term" value="P:microcin transport"/>
    <property type="evidence" value="ECO:0007669"/>
    <property type="project" value="TreeGrafter"/>
</dbReference>
<dbReference type="AlphaFoldDB" id="A0A231V3Y6"/>
<evidence type="ECO:0000256" key="1">
    <source>
        <dbReference type="ARBA" id="ARBA00004418"/>
    </source>
</evidence>
<dbReference type="InterPro" id="IPR039424">
    <property type="entry name" value="SBP_5"/>
</dbReference>
<dbReference type="CDD" id="cd08497">
    <property type="entry name" value="MbnE-like"/>
    <property type="match status" value="1"/>
</dbReference>
<dbReference type="Gene3D" id="3.40.190.10">
    <property type="entry name" value="Periplasmic binding protein-like II"/>
    <property type="match status" value="1"/>
</dbReference>
<evidence type="ECO:0000256" key="3">
    <source>
        <dbReference type="ARBA" id="ARBA00022729"/>
    </source>
</evidence>
<dbReference type="EMBL" id="NBYO01000001">
    <property type="protein sequence ID" value="OXT02874.1"/>
    <property type="molecule type" value="Genomic_DNA"/>
</dbReference>
<proteinExistence type="inferred from homology"/>
<dbReference type="Gene3D" id="3.10.105.10">
    <property type="entry name" value="Dipeptide-binding Protein, Domain 3"/>
    <property type="match status" value="1"/>
</dbReference>
<reference evidence="7" key="1">
    <citation type="journal article" date="2017" name="Int. J. Syst. Evol. Microbiol.">
        <title>Notoacmeibacter marinus gen. nov., sp. nov., isolated from the gut of a limpet and proposal of Notoacmeibacteraceae fam. nov. in the order Rhizobiales of the class Alphaproteobacteria.</title>
        <authorList>
            <person name="Huang Z."/>
            <person name="Guo F."/>
            <person name="Lai Q."/>
        </authorList>
    </citation>
    <scope>NUCLEOTIDE SEQUENCE [LARGE SCALE GENOMIC DNA]</scope>
    <source>
        <strain evidence="7">XMTR2A4</strain>
    </source>
</reference>
<comment type="similarity">
    <text evidence="2">Belongs to the bacterial solute-binding protein 5 family.</text>
</comment>
<organism evidence="6 7">
    <name type="scientific">Notoacmeibacter marinus</name>
    <dbReference type="NCBI Taxonomy" id="1876515"/>
    <lineage>
        <taxon>Bacteria</taxon>
        <taxon>Pseudomonadati</taxon>
        <taxon>Pseudomonadota</taxon>
        <taxon>Alphaproteobacteria</taxon>
        <taxon>Hyphomicrobiales</taxon>
        <taxon>Notoacmeibacteraceae</taxon>
        <taxon>Notoacmeibacter</taxon>
    </lineage>
</organism>
<accession>A0A231V3Y6</accession>
<dbReference type="GO" id="GO:0015833">
    <property type="term" value="P:peptide transport"/>
    <property type="evidence" value="ECO:0007669"/>
    <property type="project" value="TreeGrafter"/>
</dbReference>
<protein>
    <recommendedName>
        <fullName evidence="5">Solute-binding protein family 5 domain-containing protein</fullName>
    </recommendedName>
</protein>
<evidence type="ECO:0000313" key="7">
    <source>
        <dbReference type="Proteomes" id="UP000215405"/>
    </source>
</evidence>
<feature type="domain" description="Solute-binding protein family 5" evidence="5">
    <location>
        <begin position="128"/>
        <end position="546"/>
    </location>
</feature>
<dbReference type="RefSeq" id="WP_094076820.1">
    <property type="nucleotide sequence ID" value="NZ_NBYO01000001.1"/>
</dbReference>
<dbReference type="PROSITE" id="PS51318">
    <property type="entry name" value="TAT"/>
    <property type="match status" value="1"/>
</dbReference>
<feature type="chain" id="PRO_5012782463" description="Solute-binding protein family 5 domain-containing protein" evidence="4">
    <location>
        <begin position="31"/>
        <end position="655"/>
    </location>
</feature>
<dbReference type="InterPro" id="IPR006311">
    <property type="entry name" value="TAT_signal"/>
</dbReference>
<name>A0A231V3Y6_9HYPH</name>
<dbReference type="SUPFAM" id="SSF53850">
    <property type="entry name" value="Periplasmic binding protein-like II"/>
    <property type="match status" value="1"/>
</dbReference>
<evidence type="ECO:0000313" key="6">
    <source>
        <dbReference type="EMBL" id="OXT02874.1"/>
    </source>
</evidence>
<comment type="subcellular location">
    <subcellularLocation>
        <location evidence="1">Periplasm</location>
    </subcellularLocation>
</comment>
<dbReference type="GO" id="GO:0043190">
    <property type="term" value="C:ATP-binding cassette (ABC) transporter complex"/>
    <property type="evidence" value="ECO:0007669"/>
    <property type="project" value="InterPro"/>
</dbReference>
<dbReference type="Pfam" id="PF00496">
    <property type="entry name" value="SBP_bac_5"/>
    <property type="match status" value="1"/>
</dbReference>
<keyword evidence="7" id="KW-1185">Reference proteome</keyword>
<dbReference type="PANTHER" id="PTHR30290">
    <property type="entry name" value="PERIPLASMIC BINDING COMPONENT OF ABC TRANSPORTER"/>
    <property type="match status" value="1"/>
</dbReference>
<feature type="signal peptide" evidence="4">
    <location>
        <begin position="1"/>
        <end position="30"/>
    </location>
</feature>
<sequence>MMLDRRALLMAGGCGLASLAAFGLPSVVKAQAVAIPDPKLPAADIREALPWHHATTLLGEAKYPEGFERFDYVNPNAPKGGIVRQGSLGSFDSFNPIIPKGEVGAGLGLMYETLFMRALDEADVSAMYGLLATAIKYPEDFSWVSLKLNPKARWHDGEPVKVSDVVWSLAKLTELNPLYKFYFANVVEAVESAPGEVTFLFNERGNRELPHIVSEILVLPQHWWEGEDANGETRDITATTLKPPLGSGPYRIGAFSAGQSITYEKVEDYWGEDLPVNVGSNNFDRIRYEYFRDSVAMIQALKAGDLDFRAENSATTWTTAYTDNLFPARRKGYVDLMTVPDKASGVMQAFVPNMRRRKFQDPLVRRAINYAFDFETLNRTIYQNLYLRPESYFSGTELASSGLPEGMELDILEEHRDKLPETVFNEVYTNPIGGSNSAMRKNLRMALDLFKKAGYELRDRRLVDTQTGEPFTFEILYATEASSRSIIPLQQSLRRIGVDVSLRQMEPNAYLERRRNFDYDMIIAAWGQSLSPGNEQREMWGSGSKDSPGSRNFAGISDPGIDALIDEVIFSETREHLVAATKALDRALLHHHYVIPQIYYPYDRLVVWKRITGPDPLPEFSVGFPTVWWEDKEWARIIAAGLDDLPEPPEPPTDG</sequence>
<dbReference type="InterPro" id="IPR030678">
    <property type="entry name" value="Peptide/Ni-bd"/>
</dbReference>
<dbReference type="PANTHER" id="PTHR30290:SF64">
    <property type="entry name" value="ABC TRANSPORTER PERIPLASMIC BINDING PROTEIN"/>
    <property type="match status" value="1"/>
</dbReference>
<evidence type="ECO:0000259" key="5">
    <source>
        <dbReference type="Pfam" id="PF00496"/>
    </source>
</evidence>
<keyword evidence="3 4" id="KW-0732">Signal</keyword>
<gene>
    <name evidence="6" type="ORF">B7H23_02255</name>
</gene>
<dbReference type="PIRSF" id="PIRSF002741">
    <property type="entry name" value="MppA"/>
    <property type="match status" value="1"/>
</dbReference>
<dbReference type="GO" id="GO:1904680">
    <property type="term" value="F:peptide transmembrane transporter activity"/>
    <property type="evidence" value="ECO:0007669"/>
    <property type="project" value="TreeGrafter"/>
</dbReference>
<evidence type="ECO:0000256" key="2">
    <source>
        <dbReference type="ARBA" id="ARBA00005695"/>
    </source>
</evidence>
<comment type="caution">
    <text evidence="6">The sequence shown here is derived from an EMBL/GenBank/DDBJ whole genome shotgun (WGS) entry which is preliminary data.</text>
</comment>
<dbReference type="GO" id="GO:0030288">
    <property type="term" value="C:outer membrane-bounded periplasmic space"/>
    <property type="evidence" value="ECO:0007669"/>
    <property type="project" value="TreeGrafter"/>
</dbReference>
<dbReference type="Proteomes" id="UP000215405">
    <property type="component" value="Unassembled WGS sequence"/>
</dbReference>